<evidence type="ECO:0000256" key="1">
    <source>
        <dbReference type="SAM" id="MobiDB-lite"/>
    </source>
</evidence>
<dbReference type="AlphaFoldDB" id="F8NYB3"/>
<proteinExistence type="predicted"/>
<feature type="region of interest" description="Disordered" evidence="1">
    <location>
        <begin position="34"/>
        <end position="53"/>
    </location>
</feature>
<dbReference type="GeneID" id="18815111"/>
<evidence type="ECO:0000313" key="2">
    <source>
        <dbReference type="EMBL" id="EGO23585.1"/>
    </source>
</evidence>
<gene>
    <name evidence="2" type="ORF">SERLADRAFT_438903</name>
</gene>
<sequence length="178" mass="19675">MERDGEGERDHRSVRSVLPIGYVRRLSGRMGANSNSICNAGSPRTGQTSGTMEEESLRLICRVPRRTTPEKRHWSQILILMSVQDQKMTASKTYGVIRQTEKDIYVNAAPGSSNGAPRTFRMCVGTSRRNVSRNSTCQTPKCRGNEGTSNGFLHFCNDKGENIGALEIRIIAGQRSGI</sequence>
<reference evidence="2" key="1">
    <citation type="submission" date="2011-04" db="EMBL/GenBank/DDBJ databases">
        <title>Evolution of plant cell wall degrading machinery underlies the functional diversity of forest fungi.</title>
        <authorList>
            <consortium name="US DOE Joint Genome Institute (JGI-PGF)"/>
            <person name="Eastwood D.C."/>
            <person name="Floudas D."/>
            <person name="Binder M."/>
            <person name="Majcherczyk A."/>
            <person name="Schneider P."/>
            <person name="Aerts A."/>
            <person name="Asiegbu F.O."/>
            <person name="Baker S.E."/>
            <person name="Barry K."/>
            <person name="Bendiksby M."/>
            <person name="Blumentritt M."/>
            <person name="Coutinho P.M."/>
            <person name="Cullen D."/>
            <person name="Cullen D."/>
            <person name="Gathman A."/>
            <person name="Goodell B."/>
            <person name="Henrissat B."/>
            <person name="Ihrmark K."/>
            <person name="Kauserud H."/>
            <person name="Kohler A."/>
            <person name="LaButti K."/>
            <person name="Lapidus A."/>
            <person name="Lavin J.L."/>
            <person name="Lee Y.-H."/>
            <person name="Lindquist E."/>
            <person name="Lilly W."/>
            <person name="Lucas S."/>
            <person name="Morin E."/>
            <person name="Murat C."/>
            <person name="Oguiza J.A."/>
            <person name="Park J."/>
            <person name="Pisabarro A.G."/>
            <person name="Riley R."/>
            <person name="Rosling A."/>
            <person name="Salamov A."/>
            <person name="Schmidt O."/>
            <person name="Schmutz J."/>
            <person name="Skrede I."/>
            <person name="Stenlid J."/>
            <person name="Wiebenga A."/>
            <person name="Xie X."/>
            <person name="Kues U."/>
            <person name="Hibbett D.S."/>
            <person name="Hoffmeister D."/>
            <person name="Hogberg N."/>
            <person name="Martin F."/>
            <person name="Grigoriev I.V."/>
            <person name="Watkinson S.C."/>
        </authorList>
    </citation>
    <scope>NUCLEOTIDE SEQUENCE</scope>
    <source>
        <strain evidence="2">S7.9</strain>
    </source>
</reference>
<dbReference type="Proteomes" id="UP000008064">
    <property type="component" value="Unassembled WGS sequence"/>
</dbReference>
<dbReference type="KEGG" id="sla:SERLADRAFT_438903"/>
<organism>
    <name type="scientific">Serpula lacrymans var. lacrymans (strain S7.9)</name>
    <name type="common">Dry rot fungus</name>
    <dbReference type="NCBI Taxonomy" id="578457"/>
    <lineage>
        <taxon>Eukaryota</taxon>
        <taxon>Fungi</taxon>
        <taxon>Dikarya</taxon>
        <taxon>Basidiomycota</taxon>
        <taxon>Agaricomycotina</taxon>
        <taxon>Agaricomycetes</taxon>
        <taxon>Agaricomycetidae</taxon>
        <taxon>Boletales</taxon>
        <taxon>Coniophorineae</taxon>
        <taxon>Serpulaceae</taxon>
        <taxon>Serpula</taxon>
    </lineage>
</organism>
<protein>
    <submittedName>
        <fullName evidence="2">Uncharacterized protein</fullName>
    </submittedName>
</protein>
<accession>F8NYB3</accession>
<dbReference type="EMBL" id="GL945435">
    <property type="protein sequence ID" value="EGO23585.1"/>
    <property type="molecule type" value="Genomic_DNA"/>
</dbReference>
<dbReference type="HOGENOM" id="CLU_1511474_0_0_1"/>
<dbReference type="RefSeq" id="XP_007319347.1">
    <property type="nucleotide sequence ID" value="XM_007319285.1"/>
</dbReference>
<name>F8NYB3_SERL9</name>
<feature type="compositionally biased region" description="Polar residues" evidence="1">
    <location>
        <begin position="34"/>
        <end position="51"/>
    </location>
</feature>